<dbReference type="AlphaFoldDB" id="A0AA40SP61"/>
<keyword evidence="5 8" id="KW-0862">Zinc</keyword>
<evidence type="ECO:0000256" key="6">
    <source>
        <dbReference type="ARBA" id="ARBA00023235"/>
    </source>
</evidence>
<keyword evidence="6 10" id="KW-0413">Isomerase</keyword>
<dbReference type="PIRSF" id="PIRSF001480">
    <property type="entry name" value="Mannose-6-phosphate_isomerase"/>
    <property type="match status" value="1"/>
</dbReference>
<dbReference type="CDD" id="cd07011">
    <property type="entry name" value="cupin_PMI_type_I_N"/>
    <property type="match status" value="1"/>
</dbReference>
<dbReference type="InterPro" id="IPR014710">
    <property type="entry name" value="RmlC-like_jellyroll"/>
</dbReference>
<dbReference type="InterPro" id="IPR011051">
    <property type="entry name" value="RmlC_Cupin_sf"/>
</dbReference>
<evidence type="ECO:0000313" key="11">
    <source>
        <dbReference type="Proteomes" id="UP000549113"/>
    </source>
</evidence>
<comment type="similarity">
    <text evidence="2">Belongs to the mannose-6-phosphate isomerase type 1 family.</text>
</comment>
<feature type="domain" description="Phosphomannose isomerase type I catalytic" evidence="9">
    <location>
        <begin position="3"/>
        <end position="138"/>
    </location>
</feature>
<dbReference type="GO" id="GO:0004476">
    <property type="term" value="F:mannose-6-phosphate isomerase activity"/>
    <property type="evidence" value="ECO:0007669"/>
    <property type="project" value="UniProtKB-EC"/>
</dbReference>
<comment type="cofactor">
    <cofactor evidence="8">
        <name>Zn(2+)</name>
        <dbReference type="ChEBI" id="CHEBI:29105"/>
    </cofactor>
    <text evidence="8">Binds 1 zinc ion per subunit.</text>
</comment>
<proteinExistence type="inferred from homology"/>
<evidence type="ECO:0000256" key="7">
    <source>
        <dbReference type="PIRSR" id="PIRSR001480-1"/>
    </source>
</evidence>
<dbReference type="InterPro" id="IPR016305">
    <property type="entry name" value="Mannose-6-P_Isomerase"/>
</dbReference>
<keyword evidence="11" id="KW-1185">Reference proteome</keyword>
<dbReference type="Gene3D" id="1.10.441.10">
    <property type="entry name" value="Phosphomannose Isomerase, domain 2"/>
    <property type="match status" value="1"/>
</dbReference>
<feature type="binding site" evidence="8">
    <location>
        <position position="249"/>
    </location>
    <ligand>
        <name>Zn(2+)</name>
        <dbReference type="ChEBI" id="CHEBI:29105"/>
    </ligand>
</feature>
<name>A0AA40SP61_9MICO</name>
<dbReference type="SUPFAM" id="SSF51182">
    <property type="entry name" value="RmlC-like cupins"/>
    <property type="match status" value="1"/>
</dbReference>
<dbReference type="PROSITE" id="PS00965">
    <property type="entry name" value="PMI_I_1"/>
    <property type="match status" value="1"/>
</dbReference>
<dbReference type="PANTHER" id="PTHR10309:SF0">
    <property type="entry name" value="MANNOSE-6-PHOSPHATE ISOMERASE"/>
    <property type="match status" value="1"/>
</dbReference>
<dbReference type="Proteomes" id="UP000549113">
    <property type="component" value="Unassembled WGS sequence"/>
</dbReference>
<dbReference type="EMBL" id="JACIFH010000001">
    <property type="protein sequence ID" value="MBB4139749.1"/>
    <property type="molecule type" value="Genomic_DNA"/>
</dbReference>
<dbReference type="InterPro" id="IPR001250">
    <property type="entry name" value="Man6P_Isoase-1"/>
</dbReference>
<dbReference type="GO" id="GO:0009298">
    <property type="term" value="P:GDP-mannose biosynthetic process"/>
    <property type="evidence" value="ECO:0007669"/>
    <property type="project" value="InterPro"/>
</dbReference>
<evidence type="ECO:0000256" key="8">
    <source>
        <dbReference type="PIRSR" id="PIRSR001480-2"/>
    </source>
</evidence>
<sequence>MLIPLSNEPRDYAWGSPTLIPALQGRAPDGTPEAEIWFGDHPGDPSLVEDGSGRTLDALLDDRGEQPLPYLLKVLAAASSLSIQAHPSKTQAVDGFAREEAAGIARGAADRTYRDDNHKPEIIVALSDVFRALVGLRPLVQTRRLVAALGDGPGPTALAQHLDGDGDDDAAALRATLAWVLSGQAQAEVDDIISSVMDAADAEFSDEIAVLRRIAADFPGDPGVVVALLMNLVQLRRGEAVFAPAGVLHAYQDGLGVELMAASDNVLRGGLTPKHVDVAELLRIVDTTAAAPPLVRPQQVDGIAVFDVGIPDFRLTRIAPRAGEPHTVAVAGPTIALVTGGRVEVSAGAASRTLSPGQAVFLTPDETALQVAGSGEVYIAQPGVA</sequence>
<evidence type="ECO:0000256" key="3">
    <source>
        <dbReference type="ARBA" id="ARBA00011956"/>
    </source>
</evidence>
<organism evidence="10 11">
    <name type="scientific">Microbacterium invictum</name>
    <dbReference type="NCBI Taxonomy" id="515415"/>
    <lineage>
        <taxon>Bacteria</taxon>
        <taxon>Bacillati</taxon>
        <taxon>Actinomycetota</taxon>
        <taxon>Actinomycetes</taxon>
        <taxon>Micrococcales</taxon>
        <taxon>Microbacteriaceae</taxon>
        <taxon>Microbacterium</taxon>
    </lineage>
</organism>
<dbReference type="GO" id="GO:0005975">
    <property type="term" value="P:carbohydrate metabolic process"/>
    <property type="evidence" value="ECO:0007669"/>
    <property type="project" value="InterPro"/>
</dbReference>
<evidence type="ECO:0000256" key="4">
    <source>
        <dbReference type="ARBA" id="ARBA00022723"/>
    </source>
</evidence>
<evidence type="ECO:0000256" key="1">
    <source>
        <dbReference type="ARBA" id="ARBA00000757"/>
    </source>
</evidence>
<dbReference type="InterPro" id="IPR018050">
    <property type="entry name" value="Pmannose_isomerase-type1_CS"/>
</dbReference>
<dbReference type="PANTHER" id="PTHR10309">
    <property type="entry name" value="MANNOSE-6-PHOSPHATE ISOMERASE"/>
    <property type="match status" value="1"/>
</dbReference>
<reference evidence="10 11" key="1">
    <citation type="submission" date="2020-08" db="EMBL/GenBank/DDBJ databases">
        <title>Sequencing the genomes of 1000 actinobacteria strains.</title>
        <authorList>
            <person name="Klenk H.-P."/>
        </authorList>
    </citation>
    <scope>NUCLEOTIDE SEQUENCE [LARGE SCALE GENOMIC DNA]</scope>
    <source>
        <strain evidence="10 11">DSM 19600</strain>
    </source>
</reference>
<dbReference type="GO" id="GO:0008270">
    <property type="term" value="F:zinc ion binding"/>
    <property type="evidence" value="ECO:0007669"/>
    <property type="project" value="InterPro"/>
</dbReference>
<feature type="active site" evidence="7">
    <location>
        <position position="268"/>
    </location>
</feature>
<feature type="binding site" evidence="8">
    <location>
        <position position="84"/>
    </location>
    <ligand>
        <name>Zn(2+)</name>
        <dbReference type="ChEBI" id="CHEBI:29105"/>
    </ligand>
</feature>
<comment type="caution">
    <text evidence="10">The sequence shown here is derived from an EMBL/GenBank/DDBJ whole genome shotgun (WGS) entry which is preliminary data.</text>
</comment>
<accession>A0AA40SP61</accession>
<keyword evidence="4 8" id="KW-0479">Metal-binding</keyword>
<evidence type="ECO:0000256" key="5">
    <source>
        <dbReference type="ARBA" id="ARBA00022833"/>
    </source>
</evidence>
<dbReference type="Gene3D" id="2.60.120.10">
    <property type="entry name" value="Jelly Rolls"/>
    <property type="match status" value="2"/>
</dbReference>
<dbReference type="GO" id="GO:0005829">
    <property type="term" value="C:cytosol"/>
    <property type="evidence" value="ECO:0007669"/>
    <property type="project" value="TreeGrafter"/>
</dbReference>
<evidence type="ECO:0000313" key="10">
    <source>
        <dbReference type="EMBL" id="MBB4139749.1"/>
    </source>
</evidence>
<evidence type="ECO:0000259" key="9">
    <source>
        <dbReference type="Pfam" id="PF20511"/>
    </source>
</evidence>
<comment type="catalytic activity">
    <reaction evidence="1">
        <text>D-mannose 6-phosphate = D-fructose 6-phosphate</text>
        <dbReference type="Rhea" id="RHEA:12356"/>
        <dbReference type="ChEBI" id="CHEBI:58735"/>
        <dbReference type="ChEBI" id="CHEBI:61527"/>
        <dbReference type="EC" id="5.3.1.8"/>
    </reaction>
</comment>
<feature type="binding site" evidence="8">
    <location>
        <position position="121"/>
    </location>
    <ligand>
        <name>Zn(2+)</name>
        <dbReference type="ChEBI" id="CHEBI:29105"/>
    </ligand>
</feature>
<dbReference type="Pfam" id="PF20511">
    <property type="entry name" value="PMI_typeI_cat"/>
    <property type="match status" value="1"/>
</dbReference>
<dbReference type="EC" id="5.3.1.8" evidence="3"/>
<gene>
    <name evidence="10" type="ORF">BKA10_001543</name>
</gene>
<dbReference type="RefSeq" id="WP_183499371.1">
    <property type="nucleotide sequence ID" value="NZ_BAABCO010000001.1"/>
</dbReference>
<dbReference type="NCBIfam" id="TIGR00218">
    <property type="entry name" value="manA"/>
    <property type="match status" value="1"/>
</dbReference>
<evidence type="ECO:0000256" key="2">
    <source>
        <dbReference type="ARBA" id="ARBA00010772"/>
    </source>
</evidence>
<dbReference type="PRINTS" id="PR00714">
    <property type="entry name" value="MAN6PISMRASE"/>
</dbReference>
<dbReference type="InterPro" id="IPR046457">
    <property type="entry name" value="PMI_typeI_cat"/>
</dbReference>
<feature type="binding site" evidence="8">
    <location>
        <position position="86"/>
    </location>
    <ligand>
        <name>Zn(2+)</name>
        <dbReference type="ChEBI" id="CHEBI:29105"/>
    </ligand>
</feature>
<protein>
    <recommendedName>
        <fullName evidence="3">mannose-6-phosphate isomerase</fullName>
        <ecNumber evidence="3">5.3.1.8</ecNumber>
    </recommendedName>
</protein>